<name>A0A831QQ72_9FLAO</name>
<proteinExistence type="predicted"/>
<dbReference type="AlphaFoldDB" id="A0A831QQ72"/>
<evidence type="ECO:0000256" key="1">
    <source>
        <dbReference type="SAM" id="SignalP"/>
    </source>
</evidence>
<keyword evidence="1" id="KW-0732">Signal</keyword>
<evidence type="ECO:0000313" key="2">
    <source>
        <dbReference type="EMBL" id="HEA21310.1"/>
    </source>
</evidence>
<sequence length="148" mass="16956">MSFKKLLAKYVILLLFFTGALQAQVCTLDIGGKNAETMVRVFQLNEAQMMILETLQGELDVETKSLNEQIEKLLASHPQSTEEELIKLADKYKVLQQKIVKASYDSDKKLLSEFNPKQYERYLQLCKAAIRQPISVVPKVYRDSIDPE</sequence>
<dbReference type="EMBL" id="DRGL01000036">
    <property type="protein sequence ID" value="HEA21310.1"/>
    <property type="molecule type" value="Genomic_DNA"/>
</dbReference>
<comment type="caution">
    <text evidence="2">The sequence shown here is derived from an EMBL/GenBank/DDBJ whole genome shotgun (WGS) entry which is preliminary data.</text>
</comment>
<gene>
    <name evidence="2" type="ORF">ENH87_10365</name>
</gene>
<reference evidence="2" key="1">
    <citation type="journal article" date="2020" name="mSystems">
        <title>Genome- and Community-Level Interaction Insights into Carbon Utilization and Element Cycling Functions of Hydrothermarchaeota in Hydrothermal Sediment.</title>
        <authorList>
            <person name="Zhou Z."/>
            <person name="Liu Y."/>
            <person name="Xu W."/>
            <person name="Pan J."/>
            <person name="Luo Z.H."/>
            <person name="Li M."/>
        </authorList>
    </citation>
    <scope>NUCLEOTIDE SEQUENCE [LARGE SCALE GENOMIC DNA]</scope>
    <source>
        <strain evidence="2">HyVt-345</strain>
    </source>
</reference>
<feature type="chain" id="PRO_5032507565" evidence="1">
    <location>
        <begin position="24"/>
        <end position="148"/>
    </location>
</feature>
<organism evidence="2">
    <name type="scientific">Pricia antarctica</name>
    <dbReference type="NCBI Taxonomy" id="641691"/>
    <lineage>
        <taxon>Bacteria</taxon>
        <taxon>Pseudomonadati</taxon>
        <taxon>Bacteroidota</taxon>
        <taxon>Flavobacteriia</taxon>
        <taxon>Flavobacteriales</taxon>
        <taxon>Flavobacteriaceae</taxon>
        <taxon>Pricia</taxon>
    </lineage>
</organism>
<feature type="signal peptide" evidence="1">
    <location>
        <begin position="1"/>
        <end position="23"/>
    </location>
</feature>
<accession>A0A831QQ72</accession>
<protein>
    <submittedName>
        <fullName evidence="2">Uncharacterized protein</fullName>
    </submittedName>
</protein>
<dbReference type="Proteomes" id="UP000886191">
    <property type="component" value="Unassembled WGS sequence"/>
</dbReference>